<comment type="subcellular location">
    <subcellularLocation>
        <location evidence="1">Membrane</location>
    </subcellularLocation>
</comment>
<proteinExistence type="predicted"/>
<dbReference type="RefSeq" id="WP_170822767.1">
    <property type="nucleotide sequence ID" value="NZ_JAAOXG010000039.1"/>
</dbReference>
<name>A0ABX1VZF3_9FIRM</name>
<gene>
    <name evidence="4" type="ORF">G9470_17860</name>
</gene>
<keyword evidence="5" id="KW-1185">Reference proteome</keyword>
<dbReference type="SUPFAM" id="SSF56601">
    <property type="entry name" value="beta-lactamase/transpeptidase-like"/>
    <property type="match status" value="1"/>
</dbReference>
<keyword evidence="4" id="KW-0378">Hydrolase</keyword>
<dbReference type="Proteomes" id="UP000539052">
    <property type="component" value="Unassembled WGS sequence"/>
</dbReference>
<dbReference type="InterPro" id="IPR001466">
    <property type="entry name" value="Beta-lactam-related"/>
</dbReference>
<evidence type="ECO:0000259" key="3">
    <source>
        <dbReference type="Pfam" id="PF00144"/>
    </source>
</evidence>
<comment type="caution">
    <text evidence="4">The sequence shown here is derived from an EMBL/GenBank/DDBJ whole genome shotgun (WGS) entry which is preliminary data.</text>
</comment>
<evidence type="ECO:0000256" key="2">
    <source>
        <dbReference type="ARBA" id="ARBA00023136"/>
    </source>
</evidence>
<evidence type="ECO:0000313" key="5">
    <source>
        <dbReference type="Proteomes" id="UP000539052"/>
    </source>
</evidence>
<accession>A0ABX1VZF3</accession>
<dbReference type="PANTHER" id="PTHR46825">
    <property type="entry name" value="D-ALANYL-D-ALANINE-CARBOXYPEPTIDASE/ENDOPEPTIDASE AMPH"/>
    <property type="match status" value="1"/>
</dbReference>
<evidence type="ECO:0000256" key="1">
    <source>
        <dbReference type="ARBA" id="ARBA00004370"/>
    </source>
</evidence>
<keyword evidence="2" id="KW-0472">Membrane</keyword>
<dbReference type="Gene3D" id="3.40.710.10">
    <property type="entry name" value="DD-peptidase/beta-lactamase superfamily"/>
    <property type="match status" value="1"/>
</dbReference>
<dbReference type="InterPro" id="IPR050491">
    <property type="entry name" value="AmpC-like"/>
</dbReference>
<dbReference type="InterPro" id="IPR012338">
    <property type="entry name" value="Beta-lactam/transpept-like"/>
</dbReference>
<reference evidence="4 5" key="1">
    <citation type="submission" date="2020-03" db="EMBL/GenBank/DDBJ databases">
        <title>Genome Sequence of industrial isolate, B5A.</title>
        <authorList>
            <person name="Sharma S."/>
            <person name="Patil P.B."/>
            <person name="Korpole S."/>
        </authorList>
    </citation>
    <scope>NUCLEOTIDE SEQUENCE [LARGE SCALE GENOMIC DNA]</scope>
    <source>
        <strain evidence="4 5">PI-S10-B5A</strain>
    </source>
</reference>
<dbReference type="PANTHER" id="PTHR46825:SF11">
    <property type="entry name" value="PENICILLIN-BINDING PROTEIN 4"/>
    <property type="match status" value="1"/>
</dbReference>
<dbReference type="GO" id="GO:0016787">
    <property type="term" value="F:hydrolase activity"/>
    <property type="evidence" value="ECO:0007669"/>
    <property type="project" value="UniProtKB-KW"/>
</dbReference>
<dbReference type="EMBL" id="JAAOXG010000039">
    <property type="protein sequence ID" value="NNJ31643.1"/>
    <property type="molecule type" value="Genomic_DNA"/>
</dbReference>
<dbReference type="Pfam" id="PF00144">
    <property type="entry name" value="Beta-lactamase"/>
    <property type="match status" value="1"/>
</dbReference>
<feature type="domain" description="Beta-lactamase-related" evidence="3">
    <location>
        <begin position="16"/>
        <end position="313"/>
    </location>
</feature>
<organism evidence="4 5">
    <name type="scientific">Lacrimispora defluvii</name>
    <dbReference type="NCBI Taxonomy" id="2719233"/>
    <lineage>
        <taxon>Bacteria</taxon>
        <taxon>Bacillati</taxon>
        <taxon>Bacillota</taxon>
        <taxon>Clostridia</taxon>
        <taxon>Lachnospirales</taxon>
        <taxon>Lachnospiraceae</taxon>
        <taxon>Lacrimispora</taxon>
    </lineage>
</organism>
<evidence type="ECO:0000313" key="4">
    <source>
        <dbReference type="EMBL" id="NNJ31643.1"/>
    </source>
</evidence>
<protein>
    <submittedName>
        <fullName evidence="4">Serine hydrolase</fullName>
    </submittedName>
</protein>
<sequence>MNIGRIIPADFRGCISIYQNDKMLFEKAYGYADLPNQVLNDTETRFATASAGKVFVAVGILQLIEKGLLHLEDTIGSFFELDFEQIDREITVEQLLTHTSGIPDYFDESVMKEYEDLWYEFPNYRIRSNKDLLPLFIHKPMMYPRGSKFQYNNTGYVVLAMILEKITGLEFDRYLEESIFVPCKMKHTGYYELDRLPAKCAYNYIFDEERNDYRTNIYSVDVKGTGAGGAFTTIGDIRLFWKNLLSCQLLSPAMTETMLSNHSGESPCYGYGIWLKKAGNDFNPYFQGCDPGVSFNSAFDKKNQLLITIVSNYGDNVWKLWREISASLNQFYNEKEGDLSES</sequence>